<keyword evidence="1" id="KW-0812">Transmembrane</keyword>
<dbReference type="Proteomes" id="UP001061361">
    <property type="component" value="Chromosome"/>
</dbReference>
<keyword evidence="1" id="KW-1133">Transmembrane helix</keyword>
<evidence type="ECO:0000313" key="2">
    <source>
        <dbReference type="EMBL" id="BDQ35482.1"/>
    </source>
</evidence>
<evidence type="ECO:0000256" key="1">
    <source>
        <dbReference type="SAM" id="Phobius"/>
    </source>
</evidence>
<reference evidence="2" key="1">
    <citation type="submission" date="2022-08" db="EMBL/GenBank/DDBJ databases">
        <title>Genome Sequence of the sulphate-reducing bacterium, Pseudodesulfovibrio portus JCM14722.</title>
        <authorList>
            <person name="Kondo R."/>
            <person name="Kataoka T."/>
        </authorList>
    </citation>
    <scope>NUCLEOTIDE SEQUENCE</scope>
    <source>
        <strain evidence="2">JCM 14722</strain>
    </source>
</reference>
<name>A0ABM8AVL1_9BACT</name>
<accession>A0ABM8AVL1</accession>
<keyword evidence="1" id="KW-0472">Membrane</keyword>
<dbReference type="EMBL" id="AP026708">
    <property type="protein sequence ID" value="BDQ35482.1"/>
    <property type="molecule type" value="Genomic_DNA"/>
</dbReference>
<proteinExistence type="predicted"/>
<evidence type="ECO:0008006" key="4">
    <source>
        <dbReference type="Google" id="ProtNLM"/>
    </source>
</evidence>
<sequence>MLNASVETMIEFSVQSDYLRQVQRTFGGGGNMDILGYLSQVVLVAVPVVAVMVLWKYRHMLAFGVGHLVTNLVSSRSHRIIENYLVSKGVLLDVCLYTPEGVGMKICDARVRSVVRGRMNMQLVNVTSATMKLKNSRVICFAKPFSYSGRRINSFISYISHMDRRGVVLKELTLLTPIRYQFIIRRRHARRRVAGEGAVRVKVWSGRKVNSFWMTRPDMQTVNNPALYGRDTRLVVDNISAGGLRMFVLHPKGGLPPMQKGNQLVLRVSIWNPNTKKFTYFTALGTIRSRFSGAGGALGLGIQFTSEGEKVGNRYTWHTVKGEIKPLAKFLAQLQE</sequence>
<protein>
    <recommendedName>
        <fullName evidence="4">PilZ domain-containing protein</fullName>
    </recommendedName>
</protein>
<gene>
    <name evidence="2" type="ORF">JCM14722_30240</name>
</gene>
<evidence type="ECO:0000313" key="3">
    <source>
        <dbReference type="Proteomes" id="UP001061361"/>
    </source>
</evidence>
<organism evidence="2 3">
    <name type="scientific">Pseudodesulfovibrio portus</name>
    <dbReference type="NCBI Taxonomy" id="231439"/>
    <lineage>
        <taxon>Bacteria</taxon>
        <taxon>Pseudomonadati</taxon>
        <taxon>Thermodesulfobacteriota</taxon>
        <taxon>Desulfovibrionia</taxon>
        <taxon>Desulfovibrionales</taxon>
        <taxon>Desulfovibrionaceae</taxon>
    </lineage>
</organism>
<feature type="transmembrane region" description="Helical" evidence="1">
    <location>
        <begin position="34"/>
        <end position="55"/>
    </location>
</feature>
<keyword evidence="3" id="KW-1185">Reference proteome</keyword>